<dbReference type="InterPro" id="IPR005366">
    <property type="entry name" value="EMC8/9"/>
</dbReference>
<gene>
    <name evidence="3" type="ORF">PTSG_02703</name>
</gene>
<dbReference type="InterPro" id="IPR037518">
    <property type="entry name" value="MPN"/>
</dbReference>
<evidence type="ECO:0000313" key="4">
    <source>
        <dbReference type="Proteomes" id="UP000007799"/>
    </source>
</evidence>
<dbReference type="GeneID" id="16076788"/>
<name>F2U324_SALR5</name>
<evidence type="ECO:0000313" key="3">
    <source>
        <dbReference type="EMBL" id="EGD82018.1"/>
    </source>
</evidence>
<comment type="similarity">
    <text evidence="1">Belongs to the EMC8/EMC9 family.</text>
</comment>
<sequence>MRIHAAAYVKAVCHASKHSFGAVNGVLLGLVHEEGNGRQEVEVVDVLPMLHQHTTLNMLAQMALSQADAYARSKDMRIVGYYHASARASSCELSGNGPLIADKIHSKCNGAVALVANFGKLARTGMADCRLFEPFKKGSDGKWKRSDEEIVMLPTEELAYQTAAEFVASGAHEALVDFDDHVADVSRDWLNEDLTRDIKHRFLPTQ</sequence>
<dbReference type="Pfam" id="PF03665">
    <property type="entry name" value="UPF0172"/>
    <property type="match status" value="1"/>
</dbReference>
<dbReference type="eggNOG" id="KOG3289">
    <property type="taxonomic scope" value="Eukaryota"/>
</dbReference>
<dbReference type="FunCoup" id="F2U324">
    <property type="interactions" value="2158"/>
</dbReference>
<protein>
    <recommendedName>
        <fullName evidence="2">MPN domain-containing protein</fullName>
    </recommendedName>
</protein>
<dbReference type="CDD" id="cd08060">
    <property type="entry name" value="MPN_UPF0172"/>
    <property type="match status" value="1"/>
</dbReference>
<proteinExistence type="inferred from homology"/>
<evidence type="ECO:0000256" key="1">
    <source>
        <dbReference type="ARBA" id="ARBA00007461"/>
    </source>
</evidence>
<organism evidence="4">
    <name type="scientific">Salpingoeca rosetta (strain ATCC 50818 / BSB-021)</name>
    <dbReference type="NCBI Taxonomy" id="946362"/>
    <lineage>
        <taxon>Eukaryota</taxon>
        <taxon>Choanoflagellata</taxon>
        <taxon>Craspedida</taxon>
        <taxon>Salpingoecidae</taxon>
        <taxon>Salpingoeca</taxon>
    </lineage>
</organism>
<dbReference type="STRING" id="946362.F2U324"/>
<dbReference type="Proteomes" id="UP000007799">
    <property type="component" value="Unassembled WGS sequence"/>
</dbReference>
<accession>F2U324</accession>
<dbReference type="Gene3D" id="3.40.140.10">
    <property type="entry name" value="Cytidine Deaminase, domain 2"/>
    <property type="match status" value="1"/>
</dbReference>
<reference evidence="3" key="1">
    <citation type="submission" date="2009-08" db="EMBL/GenBank/DDBJ databases">
        <title>Annotation of Salpingoeca rosetta.</title>
        <authorList>
            <consortium name="The Broad Institute Genome Sequencing Platform"/>
            <person name="Russ C."/>
            <person name="Cuomo C."/>
            <person name="Burger G."/>
            <person name="Gray M.W."/>
            <person name="Holland P.W.H."/>
            <person name="King N."/>
            <person name="Lang F.B.F."/>
            <person name="Roger A.J."/>
            <person name="Ruiz-Trillo I."/>
            <person name="Young S.K."/>
            <person name="Zeng Q."/>
            <person name="Gargeya S."/>
            <person name="Alvarado L."/>
            <person name="Berlin A."/>
            <person name="Chapman S.B."/>
            <person name="Chen Z."/>
            <person name="Freedman E."/>
            <person name="Gellesch M."/>
            <person name="Goldberg J."/>
            <person name="Griggs A."/>
            <person name="Gujja S."/>
            <person name="Heilman E."/>
            <person name="Heiman D."/>
            <person name="Howarth C."/>
            <person name="Mehta T."/>
            <person name="Neiman D."/>
            <person name="Pearson M."/>
            <person name="Roberts A."/>
            <person name="Saif S."/>
            <person name="Shea T."/>
            <person name="Shenoy N."/>
            <person name="Sisk P."/>
            <person name="Stolte C."/>
            <person name="Sykes S."/>
            <person name="White J."/>
            <person name="Yandava C."/>
            <person name="Haas B."/>
            <person name="Nusbaum C."/>
            <person name="Birren B."/>
        </authorList>
    </citation>
    <scope>NUCLEOTIDE SEQUENCE [LARGE SCALE GENOMIC DNA]</scope>
    <source>
        <strain evidence="3">ATCC 50818</strain>
    </source>
</reference>
<dbReference type="EMBL" id="GL832960">
    <property type="protein sequence ID" value="EGD82018.1"/>
    <property type="molecule type" value="Genomic_DNA"/>
</dbReference>
<dbReference type="PANTHER" id="PTHR12941">
    <property type="entry name" value="ER MEMBRANE PROTEIN COMPLEX"/>
    <property type="match status" value="1"/>
</dbReference>
<dbReference type="OrthoDB" id="194468at2759"/>
<dbReference type="InParanoid" id="F2U324"/>
<dbReference type="RefSeq" id="XP_004996201.1">
    <property type="nucleotide sequence ID" value="XM_004996144.1"/>
</dbReference>
<dbReference type="PROSITE" id="PS50249">
    <property type="entry name" value="MPN"/>
    <property type="match status" value="1"/>
</dbReference>
<evidence type="ECO:0000259" key="2">
    <source>
        <dbReference type="PROSITE" id="PS50249"/>
    </source>
</evidence>
<dbReference type="OMA" id="PHCAING"/>
<dbReference type="GO" id="GO:0072546">
    <property type="term" value="C:EMC complex"/>
    <property type="evidence" value="ECO:0007669"/>
    <property type="project" value="InterPro"/>
</dbReference>
<dbReference type="KEGG" id="sre:PTSG_02703"/>
<dbReference type="AlphaFoldDB" id="F2U324"/>
<dbReference type="PANTHER" id="PTHR12941:SF10">
    <property type="entry name" value="ER MEMBRANE PROTEIN COMPLEX SUBUNIT 8_9 HOMOLOG"/>
    <property type="match status" value="1"/>
</dbReference>
<keyword evidence="4" id="KW-1185">Reference proteome</keyword>
<feature type="domain" description="MPN" evidence="2">
    <location>
        <begin position="1"/>
        <end position="152"/>
    </location>
</feature>